<dbReference type="KEGG" id="cmet:K6K41_09795"/>
<evidence type="ECO:0000313" key="4">
    <source>
        <dbReference type="EMBL" id="QZO01655.1"/>
    </source>
</evidence>
<feature type="domain" description="Tape measure protein N-terminal" evidence="3">
    <location>
        <begin position="85"/>
        <end position="277"/>
    </location>
</feature>
<dbReference type="EMBL" id="CP081869">
    <property type="protein sequence ID" value="QZO01655.1"/>
    <property type="molecule type" value="Genomic_DNA"/>
</dbReference>
<dbReference type="NCBIfam" id="TIGR02675">
    <property type="entry name" value="tape_meas_nterm"/>
    <property type="match status" value="1"/>
</dbReference>
<keyword evidence="1" id="KW-0175">Coiled coil</keyword>
<keyword evidence="2" id="KW-0472">Membrane</keyword>
<dbReference type="Proteomes" id="UP000825701">
    <property type="component" value="Chromosome"/>
</dbReference>
<protein>
    <submittedName>
        <fullName evidence="4">Tape measure protein</fullName>
    </submittedName>
</protein>
<dbReference type="AlphaFoldDB" id="A0A9E6UQZ0"/>
<evidence type="ECO:0000313" key="5">
    <source>
        <dbReference type="Proteomes" id="UP000825701"/>
    </source>
</evidence>
<dbReference type="Gene3D" id="1.10.530.10">
    <property type="match status" value="1"/>
</dbReference>
<evidence type="ECO:0000259" key="3">
    <source>
        <dbReference type="Pfam" id="PF20155"/>
    </source>
</evidence>
<feature type="transmembrane region" description="Helical" evidence="2">
    <location>
        <begin position="307"/>
        <end position="335"/>
    </location>
</feature>
<gene>
    <name evidence="4" type="ORF">K6K41_09795</name>
</gene>
<keyword evidence="2" id="KW-1133">Transmembrane helix</keyword>
<keyword evidence="5" id="KW-1185">Reference proteome</keyword>
<evidence type="ECO:0000256" key="1">
    <source>
        <dbReference type="SAM" id="Coils"/>
    </source>
</evidence>
<proteinExistence type="predicted"/>
<dbReference type="RefSeq" id="WP_261404960.1">
    <property type="nucleotide sequence ID" value="NZ_CP081869.1"/>
</dbReference>
<organism evidence="4 5">
    <name type="scientific">Chenggangzhangella methanolivorans</name>
    <dbReference type="NCBI Taxonomy" id="1437009"/>
    <lineage>
        <taxon>Bacteria</taxon>
        <taxon>Pseudomonadati</taxon>
        <taxon>Pseudomonadota</taxon>
        <taxon>Alphaproteobacteria</taxon>
        <taxon>Hyphomicrobiales</taxon>
        <taxon>Methylopilaceae</taxon>
        <taxon>Chenggangzhangella</taxon>
    </lineage>
</organism>
<evidence type="ECO:0000256" key="2">
    <source>
        <dbReference type="SAM" id="Phobius"/>
    </source>
</evidence>
<keyword evidence="2" id="KW-0812">Transmembrane</keyword>
<dbReference type="Pfam" id="PF20155">
    <property type="entry name" value="TMP_3"/>
    <property type="match status" value="1"/>
</dbReference>
<reference evidence="4" key="1">
    <citation type="submission" date="2021-08" db="EMBL/GenBank/DDBJ databases">
        <authorList>
            <person name="Zhang H."/>
            <person name="Xu M."/>
            <person name="Yu Z."/>
            <person name="Yang L."/>
            <person name="Cai Y."/>
        </authorList>
    </citation>
    <scope>NUCLEOTIDE SEQUENCE</scope>
    <source>
        <strain evidence="4">CHL1</strain>
    </source>
</reference>
<sequence>MRRKPTPERLSLAEDLERLVVQLEASLTKYEKEMRRANGIAEREFKKVERSATSMSKKLDGLTSGFGRSLIPSLGAIGAALSIKEVGAYADAWTKAKNSLAVAGVVGQQQAAVLDALFASAQKNAAPIGALADVYGKAAQAQKELGASSAELSQFADGVAVSLRVAGKSSTEAAGALTQLGQLLGSSRVMAEEFNSVNEGARPILMAVAAGLDQAGGSVSKLKQLVNEGAVSNRAFFQAFLKGMPTVQAMAANATQTLEQGWTKVENSLIRYIGKQDQSLGATVILSNALNALADDFDNTADTALKVAGVIAAALVGRAIGGMIASLGVASTAVLRFLAILRTAQGVGLGGLAASMGTLGSAAGPLGAIIAVAATVGLYFASSATAADEAASRASDSIRSLGLSGGSTAGQIRKAADALRDLTEVQRKARMADNEALIAEKAKELGQVSLKDVGVNGRSYANAGALQLANQLRDLNKRAREGRISQESYNKALDDLVEKNPKLLKTAEAYQRIAAEIFAALKNQEALTKAAEAGARVAAPNRRAVEDASMATLERERKDAQQFLDRRKLENSDEREQKIEERAEKIAAALEKAGKIIDRVQIRVQATKEIDAEFSAKQSQSFNGDAIKDYVDRVIKVESGGRTNAKNPDSTATGLGQFIESTWLRLFKKLYPEQFSTMSRGAILELRKNGEISKKMIEEYAKENASALQASGNAVTEANLHLAHFLGSGGANAILKAPRNGLAADYLDRDAVAANPTILGRGKTVQDVLNYADRRANSTRIAAGDLTPEEKSAKDFTDMLRDSDARTAALARETEALNQLTYAREYAAEKARLLEEVEKDGQKATPEMIKSIEDKAAAYAKAQATLETSKTSIQGMREAEQFFAEGATGAFTDIITGAATASEAVRKLAASFAEAGIKALLMGQGPLAGLFGTSGKDGGLGGLFGALFGGFKFAEGGVMTPSGPRHLARYASGGVSDKAAIFGEAGPEAAVPLPDGRRIPVNLRMPAIGKNKPIPRSSSTLNFRTTIDLTGANGDETIKRIAKEQAEAGVAQGLQAYDRNFRNRVEYMNTHEV</sequence>
<feature type="transmembrane region" description="Helical" evidence="2">
    <location>
        <begin position="347"/>
        <end position="380"/>
    </location>
</feature>
<name>A0A9E6UQZ0_9HYPH</name>
<feature type="coiled-coil region" evidence="1">
    <location>
        <begin position="13"/>
        <end position="40"/>
    </location>
</feature>
<dbReference type="InterPro" id="IPR013491">
    <property type="entry name" value="Tape_meas_N"/>
</dbReference>
<accession>A0A9E6UQZ0</accession>